<evidence type="ECO:0000313" key="3">
    <source>
        <dbReference type="EMBL" id="KAJ6811684.1"/>
    </source>
</evidence>
<sequence>MDDMKVSSLDTQFSGRKGWSTAFVPALDCFAKIPDRLRKSFESNFKKLVNNDLKISTMKPVKLMEKETRSSLGLNLEKQLQAWKENSNWVDQPPEVKVSVPKGSLCNLKVKVNIGLPPDAIYNIVTDPENKRVFKNIKKVICRKVLVDEGHRQVVEVEQAAIWRFLWWSGTISVHVIVDQNRRDHTVKFKQGRSGFMEKFEGCWKIEPIFVDEQSCFPCKPRTLDEYYSCTGGKGRVASAVTLDQLIQPAIIPPPPISWYVRGITRKTAEMLIDDLLAEAARLRGEVRNADSSSAPQLEASSPTSNVHCMLNSFDDNIKARWRHRRSIRRQKVRAMAS</sequence>
<evidence type="ECO:0000256" key="1">
    <source>
        <dbReference type="SAM" id="Coils"/>
    </source>
</evidence>
<keyword evidence="4" id="KW-1185">Reference proteome</keyword>
<evidence type="ECO:0000259" key="2">
    <source>
        <dbReference type="Pfam" id="PF02713"/>
    </source>
</evidence>
<dbReference type="AlphaFoldDB" id="A0AAX6F5N5"/>
<dbReference type="Gene3D" id="3.30.530.20">
    <property type="match status" value="1"/>
</dbReference>
<comment type="caution">
    <text evidence="3">The sequence shown here is derived from an EMBL/GenBank/DDBJ whole genome shotgun (WGS) entry which is preliminary data.</text>
</comment>
<dbReference type="InterPro" id="IPR003863">
    <property type="entry name" value="DUF220"/>
</dbReference>
<evidence type="ECO:0000313" key="4">
    <source>
        <dbReference type="Proteomes" id="UP001140949"/>
    </source>
</evidence>
<feature type="coiled-coil region" evidence="1">
    <location>
        <begin position="266"/>
        <end position="293"/>
    </location>
</feature>
<protein>
    <recommendedName>
        <fullName evidence="2">DUF220 domain-containing protein</fullName>
    </recommendedName>
</protein>
<organism evidence="3 4">
    <name type="scientific">Iris pallida</name>
    <name type="common">Sweet iris</name>
    <dbReference type="NCBI Taxonomy" id="29817"/>
    <lineage>
        <taxon>Eukaryota</taxon>
        <taxon>Viridiplantae</taxon>
        <taxon>Streptophyta</taxon>
        <taxon>Embryophyta</taxon>
        <taxon>Tracheophyta</taxon>
        <taxon>Spermatophyta</taxon>
        <taxon>Magnoliopsida</taxon>
        <taxon>Liliopsida</taxon>
        <taxon>Asparagales</taxon>
        <taxon>Iridaceae</taxon>
        <taxon>Iridoideae</taxon>
        <taxon>Irideae</taxon>
        <taxon>Iris</taxon>
    </lineage>
</organism>
<dbReference type="PANTHER" id="PTHR31385:SF1">
    <property type="entry name" value="PUTATIVE (DUF220)-RELATED"/>
    <property type="match status" value="1"/>
</dbReference>
<keyword evidence="1" id="KW-0175">Coiled coil</keyword>
<dbReference type="SUPFAM" id="SSF55961">
    <property type="entry name" value="Bet v1-like"/>
    <property type="match status" value="1"/>
</dbReference>
<dbReference type="Proteomes" id="UP001140949">
    <property type="component" value="Unassembled WGS sequence"/>
</dbReference>
<proteinExistence type="predicted"/>
<feature type="domain" description="DUF220" evidence="2">
    <location>
        <begin position="169"/>
        <end position="239"/>
    </location>
</feature>
<dbReference type="PANTHER" id="PTHR31385">
    <property type="entry name" value="PUTATIVE (DUF220)-RELATED"/>
    <property type="match status" value="1"/>
</dbReference>
<dbReference type="InterPro" id="IPR023393">
    <property type="entry name" value="START-like_dom_sf"/>
</dbReference>
<accession>A0AAX6F5N5</accession>
<dbReference type="Pfam" id="PF02713">
    <property type="entry name" value="DUF220"/>
    <property type="match status" value="1"/>
</dbReference>
<gene>
    <name evidence="3" type="ORF">M6B38_152760</name>
</gene>
<dbReference type="EMBL" id="JANAVB010031419">
    <property type="protein sequence ID" value="KAJ6811684.1"/>
    <property type="molecule type" value="Genomic_DNA"/>
</dbReference>
<reference evidence="3" key="1">
    <citation type="journal article" date="2023" name="GigaByte">
        <title>Genome assembly of the bearded iris, Iris pallida Lam.</title>
        <authorList>
            <person name="Bruccoleri R.E."/>
            <person name="Oakeley E.J."/>
            <person name="Faust A.M.E."/>
            <person name="Altorfer M."/>
            <person name="Dessus-Babus S."/>
            <person name="Burckhardt D."/>
            <person name="Oertli M."/>
            <person name="Naumann U."/>
            <person name="Petersen F."/>
            <person name="Wong J."/>
        </authorList>
    </citation>
    <scope>NUCLEOTIDE SEQUENCE</scope>
    <source>
        <strain evidence="3">GSM-AAB239-AS_SAM_17_03QT</strain>
    </source>
</reference>
<reference evidence="3" key="2">
    <citation type="submission" date="2023-04" db="EMBL/GenBank/DDBJ databases">
        <authorList>
            <person name="Bruccoleri R.E."/>
            <person name="Oakeley E.J."/>
            <person name="Faust A.-M."/>
            <person name="Dessus-Babus S."/>
            <person name="Altorfer M."/>
            <person name="Burckhardt D."/>
            <person name="Oertli M."/>
            <person name="Naumann U."/>
            <person name="Petersen F."/>
            <person name="Wong J."/>
        </authorList>
    </citation>
    <scope>NUCLEOTIDE SEQUENCE</scope>
    <source>
        <strain evidence="3">GSM-AAB239-AS_SAM_17_03QT</strain>
        <tissue evidence="3">Leaf</tissue>
    </source>
</reference>
<name>A0AAX6F5N5_IRIPA</name>